<dbReference type="PATRIC" id="fig|28087.4.peg.919"/>
<gene>
    <name evidence="3" type="ORF">Lsai_0860</name>
</gene>
<dbReference type="SMART" id="SM00044">
    <property type="entry name" value="CYCc"/>
    <property type="match status" value="1"/>
</dbReference>
<dbReference type="Pfam" id="PF05226">
    <property type="entry name" value="CHASE2"/>
    <property type="match status" value="1"/>
</dbReference>
<dbReference type="PROSITE" id="PS50125">
    <property type="entry name" value="GUANYLATE_CYCLASE_2"/>
    <property type="match status" value="1"/>
</dbReference>
<dbReference type="SMART" id="SM01080">
    <property type="entry name" value="CHASE2"/>
    <property type="match status" value="1"/>
</dbReference>
<dbReference type="CDD" id="cd07302">
    <property type="entry name" value="CHD"/>
    <property type="match status" value="1"/>
</dbReference>
<dbReference type="eggNOG" id="COG2114">
    <property type="taxonomic scope" value="Bacteria"/>
</dbReference>
<keyword evidence="1" id="KW-0812">Transmembrane</keyword>
<dbReference type="InterPro" id="IPR007890">
    <property type="entry name" value="CHASE2"/>
</dbReference>
<dbReference type="GO" id="GO:0035556">
    <property type="term" value="P:intracellular signal transduction"/>
    <property type="evidence" value="ECO:0007669"/>
    <property type="project" value="InterPro"/>
</dbReference>
<dbReference type="RefSeq" id="WP_232002561.1">
    <property type="nucleotide sequence ID" value="NZ_CAAAJE010000002.1"/>
</dbReference>
<dbReference type="PANTHER" id="PTHR43081:SF1">
    <property type="entry name" value="ADENYLATE CYCLASE, TERMINAL-DIFFERENTIATION SPECIFIC"/>
    <property type="match status" value="1"/>
</dbReference>
<dbReference type="AlphaFoldDB" id="A0A0W0YMZ6"/>
<dbReference type="GO" id="GO:0004016">
    <property type="term" value="F:adenylate cyclase activity"/>
    <property type="evidence" value="ECO:0007669"/>
    <property type="project" value="UniProtKB-ARBA"/>
</dbReference>
<dbReference type="GO" id="GO:0006171">
    <property type="term" value="P:cAMP biosynthetic process"/>
    <property type="evidence" value="ECO:0007669"/>
    <property type="project" value="TreeGrafter"/>
</dbReference>
<sequence length="740" mass="83707">MIKAIKTRTIQLGLGSLCLIFILLLQSEQPAFLNRINGLVYDYLSKLSLHQKKQFPRVAIIDIDDYSVQQEGRWPWPRDKIALLLNNLKNLGVQVVAFDIVFSEVEKNYALSLKEKVAQLPFAQKDMQQQILHLLSEIEPYVDNDQIFASSLSSNNAVLGYLLHYDAQVKKGALPRPLLDQNKQPIDATNYIVPEFLGYNGILPLFLKASPHAGFVSNIPDLDGVIRHGSLLGNYANKLYANIALAAAMQYLAADHVKLVTHVSRGKELLDGITIKDIFIPTNHKGQILIPFWGLPGTIDYYSASDVIQKKLSPNELAGSIVIVGSTMVLLADLHQTPLSQTFPGAEINANIITAILTQAALVEFNWNTITGILTICALGGILVLAFPLCSPFILLLFYFLIIIVISGISFLLFNYQNIFIAPALIFLLSTLLAIINFSYDFILEKRQKNKIKQLFGQYVPPSYVKKLTDFSETYSMEGETREMTVFFADIRDFTTLSEHLEAKEIKRLLNEFFTPITDIIFSHKGTIDKYVGDMIMAFWGAPLPDDDHCYHAISAALTIKDNLEEINKKLLEVNLPYIRIGMGLATGLMDVGDMGSEFRRSYTVLGDTVNLASRLQDLTKYYQIPILVNESSQMKETPFLWRLVDQITVKGRHIPLKIYEPLGYKQDASPELLAGLQEYEQGLKCYYGQEWDKAKEQFLKLLARDPERHLYQIFLSRIEEFIQKPPPKDWNGVFVHTQK</sequence>
<proteinExistence type="predicted"/>
<dbReference type="Proteomes" id="UP000054621">
    <property type="component" value="Unassembled WGS sequence"/>
</dbReference>
<dbReference type="InterPro" id="IPR029787">
    <property type="entry name" value="Nucleotide_cyclase"/>
</dbReference>
<protein>
    <submittedName>
        <fullName evidence="3">Guanylate cyclase</fullName>
    </submittedName>
</protein>
<feature type="transmembrane region" description="Helical" evidence="1">
    <location>
        <begin position="365"/>
        <end position="386"/>
    </location>
</feature>
<dbReference type="eggNOG" id="COG4252">
    <property type="taxonomic scope" value="Bacteria"/>
</dbReference>
<dbReference type="STRING" id="28087.Lsai_0860"/>
<name>A0A0W0YMZ6_9GAMM</name>
<evidence type="ECO:0000256" key="1">
    <source>
        <dbReference type="SAM" id="Phobius"/>
    </source>
</evidence>
<dbReference type="InterPro" id="IPR001054">
    <property type="entry name" value="A/G_cyclase"/>
</dbReference>
<organism evidence="3 4">
    <name type="scientific">Legionella sainthelensi</name>
    <dbReference type="NCBI Taxonomy" id="28087"/>
    <lineage>
        <taxon>Bacteria</taxon>
        <taxon>Pseudomonadati</taxon>
        <taxon>Pseudomonadota</taxon>
        <taxon>Gammaproteobacteria</taxon>
        <taxon>Legionellales</taxon>
        <taxon>Legionellaceae</taxon>
        <taxon>Legionella</taxon>
    </lineage>
</organism>
<evidence type="ECO:0000259" key="2">
    <source>
        <dbReference type="PROSITE" id="PS50125"/>
    </source>
</evidence>
<keyword evidence="1" id="KW-0472">Membrane</keyword>
<evidence type="ECO:0000313" key="3">
    <source>
        <dbReference type="EMBL" id="KTD58253.1"/>
    </source>
</evidence>
<keyword evidence="1" id="KW-1133">Transmembrane helix</keyword>
<evidence type="ECO:0000313" key="4">
    <source>
        <dbReference type="Proteomes" id="UP000054621"/>
    </source>
</evidence>
<dbReference type="SUPFAM" id="SSF55073">
    <property type="entry name" value="Nucleotide cyclase"/>
    <property type="match status" value="1"/>
</dbReference>
<dbReference type="Pfam" id="PF00211">
    <property type="entry name" value="Guanylate_cyc"/>
    <property type="match status" value="1"/>
</dbReference>
<dbReference type="InterPro" id="IPR050697">
    <property type="entry name" value="Adenylyl/Guanylyl_Cyclase_3/4"/>
</dbReference>
<feature type="domain" description="Guanylate cyclase" evidence="2">
    <location>
        <begin position="485"/>
        <end position="617"/>
    </location>
</feature>
<reference evidence="3 4" key="1">
    <citation type="submission" date="2015-11" db="EMBL/GenBank/DDBJ databases">
        <title>Genomic analysis of 38 Legionella species identifies large and diverse effector repertoires.</title>
        <authorList>
            <person name="Burstein D."/>
            <person name="Amaro F."/>
            <person name="Zusman T."/>
            <person name="Lifshitz Z."/>
            <person name="Cohen O."/>
            <person name="Gilbert J.A."/>
            <person name="Pupko T."/>
            <person name="Shuman H.A."/>
            <person name="Segal G."/>
        </authorList>
    </citation>
    <scope>NUCLEOTIDE SEQUENCE [LARGE SCALE GENOMIC DNA]</scope>
    <source>
        <strain evidence="3 4">Mt.St.Helens-4</strain>
    </source>
</reference>
<feature type="transmembrane region" description="Helical" evidence="1">
    <location>
        <begin position="420"/>
        <end position="443"/>
    </location>
</feature>
<dbReference type="Gene3D" id="3.30.70.1230">
    <property type="entry name" value="Nucleotide cyclase"/>
    <property type="match status" value="1"/>
</dbReference>
<comment type="caution">
    <text evidence="3">The sequence shown here is derived from an EMBL/GenBank/DDBJ whole genome shotgun (WGS) entry which is preliminary data.</text>
</comment>
<feature type="transmembrane region" description="Helical" evidence="1">
    <location>
        <begin position="393"/>
        <end position="414"/>
    </location>
</feature>
<dbReference type="PANTHER" id="PTHR43081">
    <property type="entry name" value="ADENYLATE CYCLASE, TERMINAL-DIFFERENTIATION SPECIFIC-RELATED"/>
    <property type="match status" value="1"/>
</dbReference>
<dbReference type="EMBL" id="LNYV01000013">
    <property type="protein sequence ID" value="KTD58253.1"/>
    <property type="molecule type" value="Genomic_DNA"/>
</dbReference>
<accession>A0A0W0YMZ6</accession>